<reference evidence="2" key="2">
    <citation type="submission" date="2023-05" db="EMBL/GenBank/DDBJ databases">
        <authorList>
            <consortium name="Lawrence Berkeley National Laboratory"/>
            <person name="Steindorff A."/>
            <person name="Hensen N."/>
            <person name="Bonometti L."/>
            <person name="Westerberg I."/>
            <person name="Brannstrom I.O."/>
            <person name="Guillou S."/>
            <person name="Cros-Aarteil S."/>
            <person name="Calhoun S."/>
            <person name="Haridas S."/>
            <person name="Kuo A."/>
            <person name="Mondo S."/>
            <person name="Pangilinan J."/>
            <person name="Riley R."/>
            <person name="Labutti K."/>
            <person name="Andreopoulos B."/>
            <person name="Lipzen A."/>
            <person name="Chen C."/>
            <person name="Yanf M."/>
            <person name="Daum C."/>
            <person name="Ng V."/>
            <person name="Clum A."/>
            <person name="Ohm R."/>
            <person name="Martin F."/>
            <person name="Silar P."/>
            <person name="Natvig D."/>
            <person name="Lalanne C."/>
            <person name="Gautier V."/>
            <person name="Ament-Velasquez S.L."/>
            <person name="Kruys A."/>
            <person name="Hutchinson M.I."/>
            <person name="Powell A.J."/>
            <person name="Barry K."/>
            <person name="Miller A.N."/>
            <person name="Grigoriev I.V."/>
            <person name="Debuchy R."/>
            <person name="Gladieux P."/>
            <person name="Thoren M.H."/>
            <person name="Johannesson H."/>
        </authorList>
    </citation>
    <scope>NUCLEOTIDE SEQUENCE</scope>
    <source>
        <strain evidence="2">CBS 508.74</strain>
    </source>
</reference>
<dbReference type="Proteomes" id="UP001302812">
    <property type="component" value="Unassembled WGS sequence"/>
</dbReference>
<dbReference type="Gene3D" id="3.40.50.880">
    <property type="match status" value="1"/>
</dbReference>
<dbReference type="InterPro" id="IPR029010">
    <property type="entry name" value="ThuA-like"/>
</dbReference>
<dbReference type="Pfam" id="PF06283">
    <property type="entry name" value="ThuA"/>
    <property type="match status" value="2"/>
</dbReference>
<dbReference type="PANTHER" id="PTHR40469">
    <property type="entry name" value="SECRETED GLYCOSYL HYDROLASE"/>
    <property type="match status" value="1"/>
</dbReference>
<name>A0AAN6TGX7_9PEZI</name>
<dbReference type="PANTHER" id="PTHR40469:SF2">
    <property type="entry name" value="GALACTOSE-BINDING DOMAIN-LIKE SUPERFAMILY PROTEIN"/>
    <property type="match status" value="1"/>
</dbReference>
<evidence type="ECO:0000259" key="1">
    <source>
        <dbReference type="Pfam" id="PF06283"/>
    </source>
</evidence>
<sequence length="261" mass="29069">MPPFKILIFTRTTAYRHASIPAGIRCIQRLASSSLSSSPSLSSPHEFQFTADATEDPTVFTPSTLSTYRVIVLLQCSGDDMLPDPTQLDALQQFVRSGGGVVGVHCASFAMRGWEWYGKMIGGVFANHPEPQRARVRVVDQGHYITSAGTTQATTGEDGEGGEGMDVQLKEGKRMWMDEWYNFTCHPRGTQPGLHVLLTVDEGTYSGGEHGEDHPITWCHEFEGGRVFYTALGHFDEAYEDEWFTEQLRRGIIWAAKLDNF</sequence>
<dbReference type="InterPro" id="IPR029062">
    <property type="entry name" value="Class_I_gatase-like"/>
</dbReference>
<dbReference type="RefSeq" id="XP_064671250.1">
    <property type="nucleotide sequence ID" value="XM_064814866.1"/>
</dbReference>
<evidence type="ECO:0000313" key="3">
    <source>
        <dbReference type="Proteomes" id="UP001302812"/>
    </source>
</evidence>
<reference evidence="2" key="1">
    <citation type="journal article" date="2023" name="Mol. Phylogenet. Evol.">
        <title>Genome-scale phylogeny and comparative genomics of the fungal order Sordariales.</title>
        <authorList>
            <person name="Hensen N."/>
            <person name="Bonometti L."/>
            <person name="Westerberg I."/>
            <person name="Brannstrom I.O."/>
            <person name="Guillou S."/>
            <person name="Cros-Aarteil S."/>
            <person name="Calhoun S."/>
            <person name="Haridas S."/>
            <person name="Kuo A."/>
            <person name="Mondo S."/>
            <person name="Pangilinan J."/>
            <person name="Riley R."/>
            <person name="LaButti K."/>
            <person name="Andreopoulos B."/>
            <person name="Lipzen A."/>
            <person name="Chen C."/>
            <person name="Yan M."/>
            <person name="Daum C."/>
            <person name="Ng V."/>
            <person name="Clum A."/>
            <person name="Steindorff A."/>
            <person name="Ohm R.A."/>
            <person name="Martin F."/>
            <person name="Silar P."/>
            <person name="Natvig D.O."/>
            <person name="Lalanne C."/>
            <person name="Gautier V."/>
            <person name="Ament-Velasquez S.L."/>
            <person name="Kruys A."/>
            <person name="Hutchinson M.I."/>
            <person name="Powell A.J."/>
            <person name="Barry K."/>
            <person name="Miller A.N."/>
            <person name="Grigoriev I.V."/>
            <person name="Debuchy R."/>
            <person name="Gladieux P."/>
            <person name="Hiltunen Thoren M."/>
            <person name="Johannesson H."/>
        </authorList>
    </citation>
    <scope>NUCLEOTIDE SEQUENCE</scope>
    <source>
        <strain evidence="2">CBS 508.74</strain>
    </source>
</reference>
<accession>A0AAN6TGX7</accession>
<dbReference type="EMBL" id="MU853338">
    <property type="protein sequence ID" value="KAK4113680.1"/>
    <property type="molecule type" value="Genomic_DNA"/>
</dbReference>
<dbReference type="GeneID" id="89938991"/>
<keyword evidence="3" id="KW-1185">Reference proteome</keyword>
<comment type="caution">
    <text evidence="2">The sequence shown here is derived from an EMBL/GenBank/DDBJ whole genome shotgun (WGS) entry which is preliminary data.</text>
</comment>
<proteinExistence type="predicted"/>
<dbReference type="SUPFAM" id="SSF52317">
    <property type="entry name" value="Class I glutamine amidotransferase-like"/>
    <property type="match status" value="1"/>
</dbReference>
<organism evidence="2 3">
    <name type="scientific">Canariomyces notabilis</name>
    <dbReference type="NCBI Taxonomy" id="2074819"/>
    <lineage>
        <taxon>Eukaryota</taxon>
        <taxon>Fungi</taxon>
        <taxon>Dikarya</taxon>
        <taxon>Ascomycota</taxon>
        <taxon>Pezizomycotina</taxon>
        <taxon>Sordariomycetes</taxon>
        <taxon>Sordariomycetidae</taxon>
        <taxon>Sordariales</taxon>
        <taxon>Chaetomiaceae</taxon>
        <taxon>Canariomyces</taxon>
    </lineage>
</organism>
<gene>
    <name evidence="2" type="ORF">N656DRAFT_777661</name>
</gene>
<evidence type="ECO:0000313" key="2">
    <source>
        <dbReference type="EMBL" id="KAK4113680.1"/>
    </source>
</evidence>
<feature type="domain" description="ThuA-like" evidence="1">
    <location>
        <begin position="5"/>
        <end position="148"/>
    </location>
</feature>
<dbReference type="AlphaFoldDB" id="A0AAN6TGX7"/>
<protein>
    <submittedName>
        <fullName evidence="2">Carboxylesterase-like protein</fullName>
    </submittedName>
</protein>
<feature type="domain" description="ThuA-like" evidence="1">
    <location>
        <begin position="175"/>
        <end position="255"/>
    </location>
</feature>